<dbReference type="EMBL" id="MCFK01005808">
    <property type="protein sequence ID" value="RKF59713.1"/>
    <property type="molecule type" value="Genomic_DNA"/>
</dbReference>
<evidence type="ECO:0000313" key="2">
    <source>
        <dbReference type="Proteomes" id="UP000286134"/>
    </source>
</evidence>
<evidence type="ECO:0000313" key="1">
    <source>
        <dbReference type="EMBL" id="RKF59713.1"/>
    </source>
</evidence>
<organism evidence="1 2">
    <name type="scientific">Erysiphe neolycopersici</name>
    <dbReference type="NCBI Taxonomy" id="212602"/>
    <lineage>
        <taxon>Eukaryota</taxon>
        <taxon>Fungi</taxon>
        <taxon>Dikarya</taxon>
        <taxon>Ascomycota</taxon>
        <taxon>Pezizomycotina</taxon>
        <taxon>Leotiomycetes</taxon>
        <taxon>Erysiphales</taxon>
        <taxon>Erysiphaceae</taxon>
        <taxon>Erysiphe</taxon>
    </lineage>
</organism>
<protein>
    <submittedName>
        <fullName evidence="1">Uncharacterized protein</fullName>
    </submittedName>
</protein>
<gene>
    <name evidence="1" type="ORF">OnM2_058070</name>
</gene>
<accession>A0A420HQK8</accession>
<reference evidence="1 2" key="1">
    <citation type="journal article" date="2018" name="BMC Genomics">
        <title>Comparative genome analyses reveal sequence features reflecting distinct modes of host-adaptation between dicot and monocot powdery mildew.</title>
        <authorList>
            <person name="Wu Y."/>
            <person name="Ma X."/>
            <person name="Pan Z."/>
            <person name="Kale S.D."/>
            <person name="Song Y."/>
            <person name="King H."/>
            <person name="Zhang Q."/>
            <person name="Presley C."/>
            <person name="Deng X."/>
            <person name="Wei C.I."/>
            <person name="Xiao S."/>
        </authorList>
    </citation>
    <scope>NUCLEOTIDE SEQUENCE [LARGE SCALE GENOMIC DNA]</scope>
    <source>
        <strain evidence="1">UMSG2</strain>
    </source>
</reference>
<keyword evidence="2" id="KW-1185">Reference proteome</keyword>
<feature type="non-terminal residue" evidence="1">
    <location>
        <position position="1"/>
    </location>
</feature>
<sequence>QQNCLVAVGCSQQNHSRFELRTYTAARKANVDTDIIHDLFAAGTRSKAITTAARHAKQTTADSTSDAHCYKMDLQNMKYKRARLELQGRTPIEALLDILAEKNIIHAYNKDAATHKLSHLFFVSPAATEIA</sequence>
<name>A0A420HQK8_9PEZI</name>
<dbReference type="Proteomes" id="UP000286134">
    <property type="component" value="Unassembled WGS sequence"/>
</dbReference>
<dbReference type="OrthoDB" id="1880067at2759"/>
<proteinExistence type="predicted"/>
<dbReference type="AlphaFoldDB" id="A0A420HQK8"/>
<comment type="caution">
    <text evidence="1">The sequence shown here is derived from an EMBL/GenBank/DDBJ whole genome shotgun (WGS) entry which is preliminary data.</text>
</comment>